<comment type="caution">
    <text evidence="1">The sequence shown here is derived from an EMBL/GenBank/DDBJ whole genome shotgun (WGS) entry which is preliminary data.</text>
</comment>
<gene>
    <name evidence="1" type="ORF">FRX31_020363</name>
</gene>
<evidence type="ECO:0000313" key="1">
    <source>
        <dbReference type="EMBL" id="KAF5190052.1"/>
    </source>
</evidence>
<evidence type="ECO:0000313" key="2">
    <source>
        <dbReference type="Proteomes" id="UP000554482"/>
    </source>
</evidence>
<dbReference type="AlphaFoldDB" id="A0A7J6W0B6"/>
<proteinExistence type="predicted"/>
<protein>
    <submittedName>
        <fullName evidence="1">Uncharacterized protein</fullName>
    </submittedName>
</protein>
<dbReference type="EMBL" id="JABWDY010024670">
    <property type="protein sequence ID" value="KAF5190052.1"/>
    <property type="molecule type" value="Genomic_DNA"/>
</dbReference>
<name>A0A7J6W0B6_THATH</name>
<dbReference type="Proteomes" id="UP000554482">
    <property type="component" value="Unassembled WGS sequence"/>
</dbReference>
<sequence>MPIYSAKYLHKVLANMQLDFIRSHSTSSVDHIVMVQCTGPPCLLVVHKSGRSSQRGNLGIKNIYRAEAGRVD</sequence>
<keyword evidence="2" id="KW-1185">Reference proteome</keyword>
<organism evidence="1 2">
    <name type="scientific">Thalictrum thalictroides</name>
    <name type="common">Rue-anemone</name>
    <name type="synonym">Anemone thalictroides</name>
    <dbReference type="NCBI Taxonomy" id="46969"/>
    <lineage>
        <taxon>Eukaryota</taxon>
        <taxon>Viridiplantae</taxon>
        <taxon>Streptophyta</taxon>
        <taxon>Embryophyta</taxon>
        <taxon>Tracheophyta</taxon>
        <taxon>Spermatophyta</taxon>
        <taxon>Magnoliopsida</taxon>
        <taxon>Ranunculales</taxon>
        <taxon>Ranunculaceae</taxon>
        <taxon>Thalictroideae</taxon>
        <taxon>Thalictrum</taxon>
    </lineage>
</organism>
<reference evidence="1 2" key="1">
    <citation type="submission" date="2020-06" db="EMBL/GenBank/DDBJ databases">
        <title>Transcriptomic and genomic resources for Thalictrum thalictroides and T. hernandezii: Facilitating candidate gene discovery in an emerging model plant lineage.</title>
        <authorList>
            <person name="Arias T."/>
            <person name="Riano-Pachon D.M."/>
            <person name="Di Stilio V.S."/>
        </authorList>
    </citation>
    <scope>NUCLEOTIDE SEQUENCE [LARGE SCALE GENOMIC DNA]</scope>
    <source>
        <strain evidence="2">cv. WT478/WT964</strain>
        <tissue evidence="1">Leaves</tissue>
    </source>
</reference>
<accession>A0A7J6W0B6</accession>